<gene>
    <name evidence="1" type="ORF">SDC9_114158</name>
</gene>
<organism evidence="1">
    <name type="scientific">bioreactor metagenome</name>
    <dbReference type="NCBI Taxonomy" id="1076179"/>
    <lineage>
        <taxon>unclassified sequences</taxon>
        <taxon>metagenomes</taxon>
        <taxon>ecological metagenomes</taxon>
    </lineage>
</organism>
<dbReference type="AlphaFoldDB" id="A0A645BPQ9"/>
<proteinExistence type="predicted"/>
<protein>
    <submittedName>
        <fullName evidence="1">Uncharacterized protein</fullName>
    </submittedName>
</protein>
<name>A0A645BPQ9_9ZZZZ</name>
<comment type="caution">
    <text evidence="1">The sequence shown here is derived from an EMBL/GenBank/DDBJ whole genome shotgun (WGS) entry which is preliminary data.</text>
</comment>
<evidence type="ECO:0000313" key="1">
    <source>
        <dbReference type="EMBL" id="MPM67237.1"/>
    </source>
</evidence>
<dbReference type="EMBL" id="VSSQ01021568">
    <property type="protein sequence ID" value="MPM67237.1"/>
    <property type="molecule type" value="Genomic_DNA"/>
</dbReference>
<reference evidence="1" key="1">
    <citation type="submission" date="2019-08" db="EMBL/GenBank/DDBJ databases">
        <authorList>
            <person name="Kucharzyk K."/>
            <person name="Murdoch R.W."/>
            <person name="Higgins S."/>
            <person name="Loffler F."/>
        </authorList>
    </citation>
    <scope>NUCLEOTIDE SEQUENCE</scope>
</reference>
<sequence length="206" mass="23498">MVGCFKPFYVSVVTAGCRRCIVSNITVFVQPNRDVCPCDSGKRHALRFHPAEGCKKDFVLIVRKPEVCVQFAARSVFAGEEDHLVFTGLQRDIRQRPFVQVFRIVREEITQQRHRFAGKILEFHPFGAVAVRVNRRKCVVFEHLVDVHGIAWFHHTHREGCERHVAVCRFKGRVCGIHSRAGSVLDHRNAADNPHFPAHAVDQVSL</sequence>
<dbReference type="PROSITE" id="PS51257">
    <property type="entry name" value="PROKAR_LIPOPROTEIN"/>
    <property type="match status" value="1"/>
</dbReference>
<accession>A0A645BPQ9</accession>